<accession>A0ABQ9NZ45</accession>
<organism evidence="1 2">
    <name type="scientific">Coniosporium apollinis</name>
    <dbReference type="NCBI Taxonomy" id="61459"/>
    <lineage>
        <taxon>Eukaryota</taxon>
        <taxon>Fungi</taxon>
        <taxon>Dikarya</taxon>
        <taxon>Ascomycota</taxon>
        <taxon>Pezizomycotina</taxon>
        <taxon>Dothideomycetes</taxon>
        <taxon>Dothideomycetes incertae sedis</taxon>
        <taxon>Coniosporium</taxon>
    </lineage>
</organism>
<evidence type="ECO:0008006" key="3">
    <source>
        <dbReference type="Google" id="ProtNLM"/>
    </source>
</evidence>
<keyword evidence="2" id="KW-1185">Reference proteome</keyword>
<protein>
    <recommendedName>
        <fullName evidence="3">Leucine rich repeat domain-containing protein</fullName>
    </recommendedName>
</protein>
<evidence type="ECO:0000313" key="1">
    <source>
        <dbReference type="EMBL" id="KAJ9666559.1"/>
    </source>
</evidence>
<dbReference type="InterPro" id="IPR032675">
    <property type="entry name" value="LRR_dom_sf"/>
</dbReference>
<dbReference type="EMBL" id="JAPDRL010000018">
    <property type="protein sequence ID" value="KAJ9666559.1"/>
    <property type="molecule type" value="Genomic_DNA"/>
</dbReference>
<evidence type="ECO:0000313" key="2">
    <source>
        <dbReference type="Proteomes" id="UP001172684"/>
    </source>
</evidence>
<dbReference type="Proteomes" id="UP001172684">
    <property type="component" value="Unassembled WGS sequence"/>
</dbReference>
<reference evidence="1" key="1">
    <citation type="submission" date="2022-10" db="EMBL/GenBank/DDBJ databases">
        <title>Culturing micro-colonial fungi from biological soil crusts in the Mojave desert and describing Neophaeococcomyces mojavensis, and introducing the new genera and species Taxawa tesnikishii.</title>
        <authorList>
            <person name="Kurbessoian T."/>
            <person name="Stajich J.E."/>
        </authorList>
    </citation>
    <scope>NUCLEOTIDE SEQUENCE</scope>
    <source>
        <strain evidence="1">TK_1</strain>
    </source>
</reference>
<gene>
    <name evidence="1" type="ORF">H2201_003216</name>
</gene>
<sequence length="701" mass="77716">MGKLNYTNRKIDGVKLGAVVARDLRKRATTFSKRSDALRDSAVHEIEINLAGKNLTDDGLRELVHGLENALQYFLDGNPCTKLEELNLANNALTTRSLALLARVIQLAKYDLKDLDLSDNKIQVKTWEETQDWGLFLDSFSGCRDFRRLDLTGNDLSGPLPFEIFARVYSWHAPIDPTDLQGERLVAEAARHVNGDIDSFARGMESLTVNGHAAAPLHDSLLTPTQFTMSAATILKRRCGLRSVPYIILSDTALSDSGALWLSYILARHYFPQQLMSPLKPGPVATQLEEYRHRNNCWGLVYVPNESLGSSGDKVMMHAEAVRQELLGITDDPMAASVGSMVHVQAMQATRRQVLLCTQTTRMLSLETGRPSNGMHDARTNGTEIDRLRNKIQRAIIEDTGPTSVQLWAGALKMLVYGRAILLGERNGRSDQHTFASKLAATASAEPEPEPIFAITGVTNTPTTATVIDYTALSHANGTKPQRSILKATTNGKMKSLDTILDISDTDYRDNSLCGGLTMSLWQRVLVLAAEAEGLMTSDQQSSVLRYAQDRSTLEKERMVLAKPDSVQIWMVLDNEDDNGAGWASIEWEDPPEIVQELERGFIGGRSAIGLCKMTEREFVEDVTQGFSLREYKLRVASFEYEYNATTFREFARHAASVRMALDVVMRTAPELPPGELADLLDDHTLTDPSESDLDLIVWAA</sequence>
<proteinExistence type="predicted"/>
<dbReference type="SUPFAM" id="SSF52047">
    <property type="entry name" value="RNI-like"/>
    <property type="match status" value="1"/>
</dbReference>
<comment type="caution">
    <text evidence="1">The sequence shown here is derived from an EMBL/GenBank/DDBJ whole genome shotgun (WGS) entry which is preliminary data.</text>
</comment>
<name>A0ABQ9NZ45_9PEZI</name>
<dbReference type="Gene3D" id="3.80.10.10">
    <property type="entry name" value="Ribonuclease Inhibitor"/>
    <property type="match status" value="1"/>
</dbReference>